<dbReference type="EMBL" id="FQVW01000038">
    <property type="protein sequence ID" value="SHG52121.1"/>
    <property type="molecule type" value="Genomic_DNA"/>
</dbReference>
<dbReference type="RefSeq" id="WP_072891403.1">
    <property type="nucleotide sequence ID" value="NZ_FQVW01000038.1"/>
</dbReference>
<dbReference type="InterPro" id="IPR026870">
    <property type="entry name" value="Zinc_ribbon_dom"/>
</dbReference>
<evidence type="ECO:0000313" key="4">
    <source>
        <dbReference type="Proteomes" id="UP000183988"/>
    </source>
</evidence>
<keyword evidence="1" id="KW-0812">Transmembrane</keyword>
<feature type="transmembrane region" description="Helical" evidence="1">
    <location>
        <begin position="181"/>
        <end position="203"/>
    </location>
</feature>
<evidence type="ECO:0000256" key="1">
    <source>
        <dbReference type="SAM" id="Phobius"/>
    </source>
</evidence>
<keyword evidence="1" id="KW-1133">Transmembrane helix</keyword>
<feature type="transmembrane region" description="Helical" evidence="1">
    <location>
        <begin position="223"/>
        <end position="245"/>
    </location>
</feature>
<gene>
    <name evidence="3" type="ORF">SAMN05216225_103828</name>
</gene>
<sequence>MHCPQCGTKLEEGSKFCVNCGAATQAGATTPNQAATTETGAGNSNEYVEKGKEISKNYLNFFLGVLKRPFTASQNVTEGDKVNGIITLVLFSLLVPLYTYTLANKLSAGYIEIPFFDTVFKPLFIFLLFFAVIIGIHFGVAKLMSVELSYLHVLAIYGALMVLPTALILVSYLFLLLSINLFSSLLLAAGLGLMSLGNIAAIFSIKSFAKDPKLGIDPMYGIIIVNVVVVIILLIIGDSIIGSLVDQIERSLFGSFF</sequence>
<keyword evidence="1" id="KW-0472">Membrane</keyword>
<protein>
    <submittedName>
        <fullName evidence="3">Zinc-ribbon domain-containing protein</fullName>
    </submittedName>
</protein>
<organism evidence="3 4">
    <name type="scientific">Ornithinibacillus halophilus</name>
    <dbReference type="NCBI Taxonomy" id="930117"/>
    <lineage>
        <taxon>Bacteria</taxon>
        <taxon>Bacillati</taxon>
        <taxon>Bacillota</taxon>
        <taxon>Bacilli</taxon>
        <taxon>Bacillales</taxon>
        <taxon>Bacillaceae</taxon>
        <taxon>Ornithinibacillus</taxon>
    </lineage>
</organism>
<feature type="domain" description="Zinc-ribbon" evidence="2">
    <location>
        <begin position="2"/>
        <end position="23"/>
    </location>
</feature>
<evidence type="ECO:0000259" key="2">
    <source>
        <dbReference type="Pfam" id="PF13240"/>
    </source>
</evidence>
<keyword evidence="4" id="KW-1185">Reference proteome</keyword>
<dbReference type="Pfam" id="PF13240">
    <property type="entry name" value="Zn_Ribbon_1"/>
    <property type="match status" value="1"/>
</dbReference>
<dbReference type="OrthoDB" id="2448863at2"/>
<feature type="transmembrane region" description="Helical" evidence="1">
    <location>
        <begin position="153"/>
        <end position="175"/>
    </location>
</feature>
<accession>A0A1M5KH87</accession>
<proteinExistence type="predicted"/>
<dbReference type="AlphaFoldDB" id="A0A1M5KH87"/>
<feature type="transmembrane region" description="Helical" evidence="1">
    <location>
        <begin position="82"/>
        <end position="103"/>
    </location>
</feature>
<dbReference type="STRING" id="930117.SAMN05216225_103828"/>
<feature type="transmembrane region" description="Helical" evidence="1">
    <location>
        <begin position="123"/>
        <end position="141"/>
    </location>
</feature>
<reference evidence="3 4" key="1">
    <citation type="submission" date="2016-11" db="EMBL/GenBank/DDBJ databases">
        <authorList>
            <person name="Jaros S."/>
            <person name="Januszkiewicz K."/>
            <person name="Wedrychowicz H."/>
        </authorList>
    </citation>
    <scope>NUCLEOTIDE SEQUENCE [LARGE SCALE GENOMIC DNA]</scope>
    <source>
        <strain evidence="3 4">IBRC-M 10683</strain>
    </source>
</reference>
<evidence type="ECO:0000313" key="3">
    <source>
        <dbReference type="EMBL" id="SHG52121.1"/>
    </source>
</evidence>
<dbReference type="Proteomes" id="UP000183988">
    <property type="component" value="Unassembled WGS sequence"/>
</dbReference>
<name>A0A1M5KH87_9BACI</name>